<dbReference type="Proteomes" id="UP000019141">
    <property type="component" value="Unassembled WGS sequence"/>
</dbReference>
<evidence type="ECO:0000256" key="1">
    <source>
        <dbReference type="ARBA" id="ARBA00009981"/>
    </source>
</evidence>
<dbReference type="AlphaFoldDB" id="W4L770"/>
<gene>
    <name evidence="2" type="ORF">ETSY1_38775</name>
</gene>
<reference evidence="2 3" key="1">
    <citation type="journal article" date="2014" name="Nature">
        <title>An environmental bacterial taxon with a large and distinct metabolic repertoire.</title>
        <authorList>
            <person name="Wilson M.C."/>
            <person name="Mori T."/>
            <person name="Ruckert C."/>
            <person name="Uria A.R."/>
            <person name="Helf M.J."/>
            <person name="Takada K."/>
            <person name="Gernert C."/>
            <person name="Steffens U.A."/>
            <person name="Heycke N."/>
            <person name="Schmitt S."/>
            <person name="Rinke C."/>
            <person name="Helfrich E.J."/>
            <person name="Brachmann A.O."/>
            <person name="Gurgui C."/>
            <person name="Wakimoto T."/>
            <person name="Kracht M."/>
            <person name="Crusemann M."/>
            <person name="Hentschel U."/>
            <person name="Abe I."/>
            <person name="Matsunaga S."/>
            <person name="Kalinowski J."/>
            <person name="Takeyama H."/>
            <person name="Piel J."/>
        </authorList>
    </citation>
    <scope>NUCLEOTIDE SEQUENCE [LARGE SCALE GENOMIC DNA]</scope>
    <source>
        <strain evidence="3">TSY1</strain>
    </source>
</reference>
<dbReference type="InterPro" id="IPR036165">
    <property type="entry name" value="YefM-like_sf"/>
</dbReference>
<organism evidence="2 3">
    <name type="scientific">Entotheonella factor</name>
    <dbReference type="NCBI Taxonomy" id="1429438"/>
    <lineage>
        <taxon>Bacteria</taxon>
        <taxon>Pseudomonadati</taxon>
        <taxon>Nitrospinota/Tectimicrobiota group</taxon>
        <taxon>Candidatus Tectimicrobiota</taxon>
        <taxon>Candidatus Entotheonellia</taxon>
        <taxon>Candidatus Entotheonellales</taxon>
        <taxon>Candidatus Entotheonellaceae</taxon>
        <taxon>Candidatus Entotheonella</taxon>
    </lineage>
</organism>
<name>W4L770_ENTF1</name>
<evidence type="ECO:0000313" key="3">
    <source>
        <dbReference type="Proteomes" id="UP000019141"/>
    </source>
</evidence>
<comment type="similarity">
    <text evidence="1">Belongs to the phD/YefM antitoxin family.</text>
</comment>
<protein>
    <submittedName>
        <fullName evidence="2">Prevent-host-death protein</fullName>
    </submittedName>
</protein>
<evidence type="ECO:0000313" key="2">
    <source>
        <dbReference type="EMBL" id="ETW93530.1"/>
    </source>
</evidence>
<dbReference type="SUPFAM" id="SSF143120">
    <property type="entry name" value="YefM-like"/>
    <property type="match status" value="1"/>
</dbReference>
<dbReference type="EMBL" id="AZHW01001221">
    <property type="protein sequence ID" value="ETW93530.1"/>
    <property type="molecule type" value="Genomic_DNA"/>
</dbReference>
<comment type="caution">
    <text evidence="2">The sequence shown here is derived from an EMBL/GenBank/DDBJ whole genome shotgun (WGS) entry which is preliminary data.</text>
</comment>
<proteinExistence type="inferred from homology"/>
<dbReference type="HOGENOM" id="CLU_163140_3_2_7"/>
<dbReference type="Gene3D" id="3.40.1620.10">
    <property type="entry name" value="YefM-like domain"/>
    <property type="match status" value="1"/>
</dbReference>
<keyword evidence="3" id="KW-1185">Reference proteome</keyword>
<sequence>MADNELWESIMHTVGLKEAAGRLAELIDEAASGEDVVITRDDGTTFKIVPVTLVSPSPKFGSAKGRVILTEDFDEPLDDFQAYTP</sequence>
<accession>W4L770</accession>